<dbReference type="Gene3D" id="3.40.30.10">
    <property type="entry name" value="Glutaredoxin"/>
    <property type="match status" value="1"/>
</dbReference>
<comment type="caution">
    <text evidence="7">The sequence shown here is derived from an EMBL/GenBank/DDBJ whole genome shotgun (WGS) entry which is preliminary data.</text>
</comment>
<dbReference type="InterPro" id="IPR002023">
    <property type="entry name" value="NuoE-like"/>
</dbReference>
<keyword evidence="4" id="KW-0408">Iron</keyword>
<proteinExistence type="inferred from homology"/>
<organism evidence="7">
    <name type="scientific">bioreactor metagenome</name>
    <dbReference type="NCBI Taxonomy" id="1076179"/>
    <lineage>
        <taxon>unclassified sequences</taxon>
        <taxon>metagenomes</taxon>
        <taxon>ecological metagenomes</taxon>
    </lineage>
</organism>
<dbReference type="CDD" id="cd03064">
    <property type="entry name" value="TRX_Fd_NuoE"/>
    <property type="match status" value="1"/>
</dbReference>
<dbReference type="PROSITE" id="PS01099">
    <property type="entry name" value="COMPLEX1_24K"/>
    <property type="match status" value="1"/>
</dbReference>
<evidence type="ECO:0000256" key="6">
    <source>
        <dbReference type="ARBA" id="ARBA00034078"/>
    </source>
</evidence>
<keyword evidence="7" id="KW-0560">Oxidoreductase</keyword>
<sequence length="167" mass="18054">MSAKVVSKVPFTGTKEQESKLLAVIDRYKGVEGAVMPVMQEAQDIYGYLPEEVQTIIAKGLGVPLSHIYGVATFYSQFNLNPKGKYQVSVCLGTACYVKNASGVFDKIKEVLGINNGEITSDAKFSLDATRCLGCCGLAPVMMINDEVFGRLTPENVPGIFAQFADK</sequence>
<dbReference type="SUPFAM" id="SSF52833">
    <property type="entry name" value="Thioredoxin-like"/>
    <property type="match status" value="1"/>
</dbReference>
<comment type="cofactor">
    <cofactor evidence="6">
        <name>[2Fe-2S] cluster</name>
        <dbReference type="ChEBI" id="CHEBI:190135"/>
    </cofactor>
</comment>
<keyword evidence="3" id="KW-0479">Metal-binding</keyword>
<dbReference type="AlphaFoldDB" id="A0A644XRE1"/>
<evidence type="ECO:0000256" key="2">
    <source>
        <dbReference type="ARBA" id="ARBA00022714"/>
    </source>
</evidence>
<keyword evidence="5" id="KW-0411">Iron-sulfur</keyword>
<evidence type="ECO:0000256" key="1">
    <source>
        <dbReference type="ARBA" id="ARBA00010643"/>
    </source>
</evidence>
<dbReference type="InterPro" id="IPR036249">
    <property type="entry name" value="Thioredoxin-like_sf"/>
</dbReference>
<dbReference type="PANTHER" id="PTHR43342">
    <property type="entry name" value="NADH-QUINONE OXIDOREDUCTASE, E SUBUNIT"/>
    <property type="match status" value="1"/>
</dbReference>
<dbReference type="InterPro" id="IPR041921">
    <property type="entry name" value="NuoE_N"/>
</dbReference>
<dbReference type="PIRSF" id="PIRSF000216">
    <property type="entry name" value="NADH_DH_24kDa"/>
    <property type="match status" value="1"/>
</dbReference>
<dbReference type="InterPro" id="IPR028431">
    <property type="entry name" value="NADP_DH_HndA-like"/>
</dbReference>
<dbReference type="GO" id="GO:0050583">
    <property type="term" value="F:hydrogen dehydrogenase (NADP+) activity"/>
    <property type="evidence" value="ECO:0007669"/>
    <property type="project" value="UniProtKB-EC"/>
</dbReference>
<evidence type="ECO:0000256" key="4">
    <source>
        <dbReference type="ARBA" id="ARBA00023004"/>
    </source>
</evidence>
<dbReference type="InterPro" id="IPR042128">
    <property type="entry name" value="NuoE_dom"/>
</dbReference>
<name>A0A644XRE1_9ZZZZ</name>
<dbReference type="FunFam" id="1.10.10.1590:FF:000001">
    <property type="entry name" value="NADH-quinone oxidoreductase subunit E"/>
    <property type="match status" value="1"/>
</dbReference>
<dbReference type="NCBIfam" id="NF005722">
    <property type="entry name" value="PRK07539.1-2"/>
    <property type="match status" value="1"/>
</dbReference>
<reference evidence="7" key="1">
    <citation type="submission" date="2019-08" db="EMBL/GenBank/DDBJ databases">
        <authorList>
            <person name="Kucharzyk K."/>
            <person name="Murdoch R.W."/>
            <person name="Higgins S."/>
            <person name="Loffler F."/>
        </authorList>
    </citation>
    <scope>NUCLEOTIDE SEQUENCE</scope>
</reference>
<evidence type="ECO:0000256" key="3">
    <source>
        <dbReference type="ARBA" id="ARBA00022723"/>
    </source>
</evidence>
<keyword evidence="2" id="KW-0001">2Fe-2S</keyword>
<dbReference type="EC" id="1.12.1.3" evidence="7"/>
<dbReference type="GO" id="GO:0051537">
    <property type="term" value="F:2 iron, 2 sulfur cluster binding"/>
    <property type="evidence" value="ECO:0007669"/>
    <property type="project" value="UniProtKB-KW"/>
</dbReference>
<dbReference type="Gene3D" id="1.10.10.1590">
    <property type="entry name" value="NADH-quinone oxidoreductase subunit E"/>
    <property type="match status" value="1"/>
</dbReference>
<comment type="similarity">
    <text evidence="1">Belongs to the complex I 24 kDa subunit family.</text>
</comment>
<accession>A0A644XRE1</accession>
<evidence type="ECO:0000313" key="7">
    <source>
        <dbReference type="EMBL" id="MPM18695.1"/>
    </source>
</evidence>
<dbReference type="PANTHER" id="PTHR43342:SF1">
    <property type="entry name" value="BIFURCATING [FEFE] HYDROGENASE GAMMA SUBUNIT"/>
    <property type="match status" value="1"/>
</dbReference>
<dbReference type="Pfam" id="PF01257">
    <property type="entry name" value="2Fe-2S_thioredx"/>
    <property type="match status" value="1"/>
</dbReference>
<gene>
    <name evidence="7" type="primary">hndA_20</name>
    <name evidence="7" type="ORF">SDC9_65108</name>
</gene>
<evidence type="ECO:0000256" key="5">
    <source>
        <dbReference type="ARBA" id="ARBA00023014"/>
    </source>
</evidence>
<dbReference type="EMBL" id="VSSQ01003032">
    <property type="protein sequence ID" value="MPM18695.1"/>
    <property type="molecule type" value="Genomic_DNA"/>
</dbReference>
<protein>
    <submittedName>
        <fullName evidence="7">NADP-reducing hydrogenase subunit HndA</fullName>
        <ecNumber evidence="7">1.12.1.3</ecNumber>
    </submittedName>
</protein>
<dbReference type="GO" id="GO:0046872">
    <property type="term" value="F:metal ion binding"/>
    <property type="evidence" value="ECO:0007669"/>
    <property type="project" value="UniProtKB-KW"/>
</dbReference>